<evidence type="ECO:0000256" key="2">
    <source>
        <dbReference type="ARBA" id="ARBA00023015"/>
    </source>
</evidence>
<keyword evidence="2" id="KW-0805">Transcription regulation</keyword>
<evidence type="ECO:0000259" key="8">
    <source>
        <dbReference type="PROSITE" id="PS51063"/>
    </source>
</evidence>
<dbReference type="Gene3D" id="2.60.120.10">
    <property type="entry name" value="Jelly Rolls"/>
    <property type="match status" value="1"/>
</dbReference>
<dbReference type="PROSITE" id="PS51063">
    <property type="entry name" value="HTH_CRP_2"/>
    <property type="match status" value="1"/>
</dbReference>
<dbReference type="SMART" id="SM00419">
    <property type="entry name" value="HTH_CRP"/>
    <property type="match status" value="1"/>
</dbReference>
<dbReference type="SUPFAM" id="SSF46785">
    <property type="entry name" value="Winged helix' DNA-binding domain"/>
    <property type="match status" value="1"/>
</dbReference>
<dbReference type="KEGG" id="sphe:GFH32_13165"/>
<dbReference type="PROSITE" id="PS50042">
    <property type="entry name" value="CNMP_BINDING_3"/>
    <property type="match status" value="1"/>
</dbReference>
<dbReference type="PROSITE" id="PS50110">
    <property type="entry name" value="RESPONSE_REGULATORY"/>
    <property type="match status" value="1"/>
</dbReference>
<dbReference type="Gene3D" id="1.10.10.10">
    <property type="entry name" value="Winged helix-like DNA-binding domain superfamily/Winged helix DNA-binding domain"/>
    <property type="match status" value="1"/>
</dbReference>
<dbReference type="Pfam" id="PF00072">
    <property type="entry name" value="Response_reg"/>
    <property type="match status" value="1"/>
</dbReference>
<dbReference type="Pfam" id="PF13545">
    <property type="entry name" value="HTH_Crp_2"/>
    <property type="match status" value="1"/>
</dbReference>
<dbReference type="SUPFAM" id="SSF51206">
    <property type="entry name" value="cAMP-binding domain-like"/>
    <property type="match status" value="1"/>
</dbReference>
<dbReference type="Gene3D" id="3.40.50.2300">
    <property type="match status" value="1"/>
</dbReference>
<dbReference type="RefSeq" id="WP_153512040.1">
    <property type="nucleotide sequence ID" value="NZ_CP045652.1"/>
</dbReference>
<dbReference type="SMART" id="SM00100">
    <property type="entry name" value="cNMP"/>
    <property type="match status" value="1"/>
</dbReference>
<accession>A0A5Q0QI76</accession>
<dbReference type="PRINTS" id="PR00034">
    <property type="entry name" value="HTHCRP"/>
</dbReference>
<keyword evidence="3" id="KW-0238">DNA-binding</keyword>
<dbReference type="SUPFAM" id="SSF52172">
    <property type="entry name" value="CheY-like"/>
    <property type="match status" value="1"/>
</dbReference>
<dbReference type="GO" id="GO:0006355">
    <property type="term" value="P:regulation of DNA-templated transcription"/>
    <property type="evidence" value="ECO:0007669"/>
    <property type="project" value="InterPro"/>
</dbReference>
<feature type="domain" description="Cyclic nucleotide-binding" evidence="6">
    <location>
        <begin position="141"/>
        <end position="261"/>
    </location>
</feature>
<organism evidence="9 10">
    <name type="scientific">Sphingobacterium zhuxiongii</name>
    <dbReference type="NCBI Taxonomy" id="2662364"/>
    <lineage>
        <taxon>Bacteria</taxon>
        <taxon>Pseudomonadati</taxon>
        <taxon>Bacteroidota</taxon>
        <taxon>Sphingobacteriia</taxon>
        <taxon>Sphingobacteriales</taxon>
        <taxon>Sphingobacteriaceae</taxon>
        <taxon>Sphingobacterium</taxon>
    </lineage>
</organism>
<keyword evidence="10" id="KW-1185">Reference proteome</keyword>
<dbReference type="AlphaFoldDB" id="A0A5Q0QI76"/>
<dbReference type="Pfam" id="PF00027">
    <property type="entry name" value="cNMP_binding"/>
    <property type="match status" value="1"/>
</dbReference>
<feature type="domain" description="HTH crp-type" evidence="8">
    <location>
        <begin position="275"/>
        <end position="345"/>
    </location>
</feature>
<dbReference type="InterPro" id="IPR036390">
    <property type="entry name" value="WH_DNA-bd_sf"/>
</dbReference>
<feature type="modified residue" description="4-aspartylphosphate" evidence="5">
    <location>
        <position position="55"/>
    </location>
</feature>
<dbReference type="PANTHER" id="PTHR43547:SF2">
    <property type="entry name" value="HYBRID SIGNAL TRANSDUCTION HISTIDINE KINASE C"/>
    <property type="match status" value="1"/>
</dbReference>
<dbReference type="CDD" id="cd00038">
    <property type="entry name" value="CAP_ED"/>
    <property type="match status" value="1"/>
</dbReference>
<name>A0A5Q0QI76_9SPHI</name>
<dbReference type="PANTHER" id="PTHR43547">
    <property type="entry name" value="TWO-COMPONENT HISTIDINE KINASE"/>
    <property type="match status" value="1"/>
</dbReference>
<dbReference type="InterPro" id="IPR011006">
    <property type="entry name" value="CheY-like_superfamily"/>
</dbReference>
<proteinExistence type="predicted"/>
<evidence type="ECO:0000256" key="4">
    <source>
        <dbReference type="ARBA" id="ARBA00023163"/>
    </source>
</evidence>
<reference evidence="9 10" key="1">
    <citation type="submission" date="2019-10" db="EMBL/GenBank/DDBJ databases">
        <authorList>
            <person name="Dong K."/>
        </authorList>
    </citation>
    <scope>NUCLEOTIDE SEQUENCE [LARGE SCALE GENOMIC DNA]</scope>
    <source>
        <strain evidence="10">dk4302</strain>
    </source>
</reference>
<dbReference type="Proteomes" id="UP000326921">
    <property type="component" value="Chromosome"/>
</dbReference>
<keyword evidence="1 5" id="KW-0597">Phosphoprotein</keyword>
<keyword evidence="4" id="KW-0804">Transcription</keyword>
<gene>
    <name evidence="9" type="ORF">GFH32_13165</name>
</gene>
<evidence type="ECO:0000256" key="3">
    <source>
        <dbReference type="ARBA" id="ARBA00023125"/>
    </source>
</evidence>
<dbReference type="InterPro" id="IPR036388">
    <property type="entry name" value="WH-like_DNA-bd_sf"/>
</dbReference>
<evidence type="ECO:0000259" key="7">
    <source>
        <dbReference type="PROSITE" id="PS50110"/>
    </source>
</evidence>
<dbReference type="InterPro" id="IPR000595">
    <property type="entry name" value="cNMP-bd_dom"/>
</dbReference>
<evidence type="ECO:0000313" key="9">
    <source>
        <dbReference type="EMBL" id="QGA27200.1"/>
    </source>
</evidence>
<dbReference type="InterPro" id="IPR014710">
    <property type="entry name" value="RmlC-like_jellyroll"/>
</dbReference>
<dbReference type="SMART" id="SM00448">
    <property type="entry name" value="REC"/>
    <property type="match status" value="1"/>
</dbReference>
<evidence type="ECO:0000256" key="1">
    <source>
        <dbReference type="ARBA" id="ARBA00022553"/>
    </source>
</evidence>
<dbReference type="GO" id="GO:0000155">
    <property type="term" value="F:phosphorelay sensor kinase activity"/>
    <property type="evidence" value="ECO:0007669"/>
    <property type="project" value="TreeGrafter"/>
</dbReference>
<dbReference type="GO" id="GO:0003677">
    <property type="term" value="F:DNA binding"/>
    <property type="evidence" value="ECO:0007669"/>
    <property type="project" value="UniProtKB-KW"/>
</dbReference>
<evidence type="ECO:0000256" key="5">
    <source>
        <dbReference type="PROSITE-ProRule" id="PRU00169"/>
    </source>
</evidence>
<dbReference type="InterPro" id="IPR012318">
    <property type="entry name" value="HTH_CRP"/>
</dbReference>
<evidence type="ECO:0000259" key="6">
    <source>
        <dbReference type="PROSITE" id="PS50042"/>
    </source>
</evidence>
<dbReference type="InterPro" id="IPR001789">
    <property type="entry name" value="Sig_transdc_resp-reg_receiver"/>
</dbReference>
<evidence type="ECO:0000313" key="10">
    <source>
        <dbReference type="Proteomes" id="UP000326921"/>
    </source>
</evidence>
<dbReference type="EMBL" id="CP045652">
    <property type="protein sequence ID" value="QGA27200.1"/>
    <property type="molecule type" value="Genomic_DNA"/>
</dbReference>
<feature type="domain" description="Response regulatory" evidence="7">
    <location>
        <begin position="5"/>
        <end position="122"/>
    </location>
</feature>
<protein>
    <submittedName>
        <fullName evidence="9">Response regulator</fullName>
    </submittedName>
</protein>
<dbReference type="InterPro" id="IPR018490">
    <property type="entry name" value="cNMP-bd_dom_sf"/>
</dbReference>
<sequence length="352" mass="40045">MEKRKILIIEDNSDIRESTAEILELTGEYTVIVAEEGKTGVEMAMKHHPDLILCDIMMPELDGYGVLYMLGKHEETQHIPFIFLTAKTEKADLRKAMEMGADDYLTKPFDDMELLNAIESRFKKRQQLQAKATPSVESLRLDEAEQAYLLQDLASNGRVKSIKKKQTIYEAGDTPVYVYYIKKGKVRSFLNYKDGRELSTNIFIEDQFFGLESVLLNIKYGDNTATLEDAEIALIHKDAFFELMYKKPAIATKLIKLLSQNIRDKEEQMLGFAYDSVRKRVANALVNVAEKSEADMDEVTIKISRDDLAALAGTANETISRMLADFKDERLLTKEGNAIKIYSIAKLKNIKQ</sequence>